<keyword evidence="5" id="KW-1185">Reference proteome</keyword>
<dbReference type="SUPFAM" id="SSF100950">
    <property type="entry name" value="NagB/RpiA/CoA transferase-like"/>
    <property type="match status" value="2"/>
</dbReference>
<evidence type="ECO:0000256" key="3">
    <source>
        <dbReference type="PIRNR" id="PIRNR000858"/>
    </source>
</evidence>
<dbReference type="GO" id="GO:0016740">
    <property type="term" value="F:transferase activity"/>
    <property type="evidence" value="ECO:0007669"/>
    <property type="project" value="UniProtKB-KW"/>
</dbReference>
<gene>
    <name evidence="4" type="ORF">HNO51_18995</name>
</gene>
<protein>
    <recommendedName>
        <fullName evidence="3">Acetate CoA-transferase YdiF</fullName>
        <ecNumber evidence="3">2.8.3.8</ecNumber>
    </recommendedName>
</protein>
<dbReference type="Proteomes" id="UP000671868">
    <property type="component" value="Chromosome"/>
</dbReference>
<evidence type="ECO:0000313" key="4">
    <source>
        <dbReference type="EMBL" id="QTP56585.1"/>
    </source>
</evidence>
<dbReference type="PANTHER" id="PTHR43293">
    <property type="entry name" value="ACETATE COA-TRANSFERASE YDIF"/>
    <property type="match status" value="1"/>
</dbReference>
<keyword evidence="2 3" id="KW-0808">Transferase</keyword>
<dbReference type="EMBL" id="CP053381">
    <property type="protein sequence ID" value="QTP56585.1"/>
    <property type="molecule type" value="Genomic_DNA"/>
</dbReference>
<dbReference type="InterPro" id="IPR037171">
    <property type="entry name" value="NagB/RpiA_transferase-like"/>
</dbReference>
<sequence length="521" mass="56083">MNKIIDSSTAAGLIRDGDTVIWTTAGLSGFAEAVAIALERRFLETGAPRDLTVAHSCGCGDGKTRGMNHLGHAGLVRRLISGHTGQAPRMGELIRENRVEGYLLPQGVLAHLWRHIAGKKPGVISKVGLGTFVDPRLEGGKANAAAEEELVKLVELEGEEWLLYRTFPVDVAVIRATTADERGNLSMEREALLLEQLSMAQAAKNSGGIVIAQVEYLATQGSLHPKQVKVPGDLVDYVVVAEPEHHMQTITTTYNPALSGDLRMPLGGIKPLPLDPRKVIARRAAMELVPGGIVNLGIGMPEGVSSVAAEEGVSDLMTLTTELGTYGGVPASGGDFATSYNAEAIIDHGYQFDFYDGGGLDVCFLGLAQTDHEGNLNVSKFGDKVVGPGGFINISQNARKVVFCGTFTNGGELAIEDGRLAIRQEGHRRKFVQRVDQITFSGRYAQETGKPVLFVTERCVFELIDGEITLTEIAPGLDVERDILAAMDFVPRIASELREMPAALFQPRWGGLREHLHAPEH</sequence>
<dbReference type="InterPro" id="IPR014388">
    <property type="entry name" value="3-oxoacid_CoA-transferase"/>
</dbReference>
<reference evidence="4 5" key="1">
    <citation type="journal article" date="2021" name="Front. Microbiol.">
        <title>Aerobic Denitrification and Heterotrophic Sulfur Oxidation in the Genus Halomonas Revealed by Six Novel Species Characterizations and Genome-Based Analysis.</title>
        <authorList>
            <person name="Wang L."/>
            <person name="Shao Z."/>
        </authorList>
    </citation>
    <scope>NUCLEOTIDE SEQUENCE [LARGE SCALE GENOMIC DNA]</scope>
    <source>
        <strain evidence="4 5">MCCC 1A11059</strain>
    </source>
</reference>
<dbReference type="Pfam" id="PF01144">
    <property type="entry name" value="CoA_trans"/>
    <property type="match status" value="1"/>
</dbReference>
<dbReference type="Gene3D" id="3.40.1080.10">
    <property type="entry name" value="Glutaconate Coenzyme A-transferase"/>
    <property type="match status" value="2"/>
</dbReference>
<organism evidence="4 5">
    <name type="scientific">Billgrantia sulfidoxydans</name>
    <dbReference type="NCBI Taxonomy" id="2733484"/>
    <lineage>
        <taxon>Bacteria</taxon>
        <taxon>Pseudomonadati</taxon>
        <taxon>Pseudomonadota</taxon>
        <taxon>Gammaproteobacteria</taxon>
        <taxon>Oceanospirillales</taxon>
        <taxon>Halomonadaceae</taxon>
        <taxon>Billgrantia</taxon>
    </lineage>
</organism>
<comment type="catalytic activity">
    <reaction evidence="3">
        <text>an acyl-CoA + acetate = a carboxylate + acetyl-CoA</text>
        <dbReference type="Rhea" id="RHEA:13381"/>
        <dbReference type="ChEBI" id="CHEBI:29067"/>
        <dbReference type="ChEBI" id="CHEBI:30089"/>
        <dbReference type="ChEBI" id="CHEBI:57288"/>
        <dbReference type="ChEBI" id="CHEBI:58342"/>
        <dbReference type="EC" id="2.8.3.8"/>
    </reaction>
</comment>
<dbReference type="PIRSF" id="PIRSF000858">
    <property type="entry name" value="SCOT-t"/>
    <property type="match status" value="1"/>
</dbReference>
<accession>A0ABX7W920</accession>
<evidence type="ECO:0000256" key="1">
    <source>
        <dbReference type="ARBA" id="ARBA00007154"/>
    </source>
</evidence>
<proteinExistence type="inferred from homology"/>
<name>A0ABX7W920_9GAMM</name>
<dbReference type="InterPro" id="IPR004165">
    <property type="entry name" value="CoA_trans_fam_I"/>
</dbReference>
<comment type="function">
    <text evidence="3">CoA transferase having broad substrate specificity for short-chain acyl-CoA thioesters with the activity decreasing when the length of the carboxylic acid chain exceeds four carbons.</text>
</comment>
<dbReference type="EC" id="2.8.3.8" evidence="3"/>
<dbReference type="RefSeq" id="WP_209538094.1">
    <property type="nucleotide sequence ID" value="NZ_CP053381.1"/>
</dbReference>
<dbReference type="SMART" id="SM00882">
    <property type="entry name" value="CoA_trans"/>
    <property type="match status" value="2"/>
</dbReference>
<evidence type="ECO:0000313" key="5">
    <source>
        <dbReference type="Proteomes" id="UP000671868"/>
    </source>
</evidence>
<dbReference type="PANTHER" id="PTHR43293:SF1">
    <property type="entry name" value="ACETATE COA-TRANSFERASE YDIF"/>
    <property type="match status" value="1"/>
</dbReference>
<evidence type="ECO:0000256" key="2">
    <source>
        <dbReference type="ARBA" id="ARBA00022679"/>
    </source>
</evidence>
<comment type="similarity">
    <text evidence="1 3">Belongs to the 3-oxoacid CoA-transferase family.</text>
</comment>